<reference evidence="2" key="1">
    <citation type="journal article" date="2020" name="Stud. Mycol.">
        <title>101 Dothideomycetes genomes: a test case for predicting lifestyles and emergence of pathogens.</title>
        <authorList>
            <person name="Haridas S."/>
            <person name="Albert R."/>
            <person name="Binder M."/>
            <person name="Bloem J."/>
            <person name="Labutti K."/>
            <person name="Salamov A."/>
            <person name="Andreopoulos B."/>
            <person name="Baker S."/>
            <person name="Barry K."/>
            <person name="Bills G."/>
            <person name="Bluhm B."/>
            <person name="Cannon C."/>
            <person name="Castanera R."/>
            <person name="Culley D."/>
            <person name="Daum C."/>
            <person name="Ezra D."/>
            <person name="Gonzalez J."/>
            <person name="Henrissat B."/>
            <person name="Kuo A."/>
            <person name="Liang C."/>
            <person name="Lipzen A."/>
            <person name="Lutzoni F."/>
            <person name="Magnuson J."/>
            <person name="Mondo S."/>
            <person name="Nolan M."/>
            <person name="Ohm R."/>
            <person name="Pangilinan J."/>
            <person name="Park H.-J."/>
            <person name="Ramirez L."/>
            <person name="Alfaro M."/>
            <person name="Sun H."/>
            <person name="Tritt A."/>
            <person name="Yoshinaga Y."/>
            <person name="Zwiers L.-H."/>
            <person name="Turgeon B."/>
            <person name="Goodwin S."/>
            <person name="Spatafora J."/>
            <person name="Crous P."/>
            <person name="Grigoriev I."/>
        </authorList>
    </citation>
    <scope>NUCLEOTIDE SEQUENCE</scope>
    <source>
        <strain evidence="2">CBS 107.79</strain>
    </source>
</reference>
<evidence type="ECO:0000256" key="1">
    <source>
        <dbReference type="SAM" id="MobiDB-lite"/>
    </source>
</evidence>
<accession>A0A6A5UTG3</accession>
<evidence type="ECO:0000313" key="3">
    <source>
        <dbReference type="Proteomes" id="UP000800036"/>
    </source>
</evidence>
<proteinExistence type="predicted"/>
<keyword evidence="3" id="KW-1185">Reference proteome</keyword>
<dbReference type="AlphaFoldDB" id="A0A6A5UTG3"/>
<feature type="region of interest" description="Disordered" evidence="1">
    <location>
        <begin position="142"/>
        <end position="175"/>
    </location>
</feature>
<organism evidence="2 3">
    <name type="scientific">Bimuria novae-zelandiae CBS 107.79</name>
    <dbReference type="NCBI Taxonomy" id="1447943"/>
    <lineage>
        <taxon>Eukaryota</taxon>
        <taxon>Fungi</taxon>
        <taxon>Dikarya</taxon>
        <taxon>Ascomycota</taxon>
        <taxon>Pezizomycotina</taxon>
        <taxon>Dothideomycetes</taxon>
        <taxon>Pleosporomycetidae</taxon>
        <taxon>Pleosporales</taxon>
        <taxon>Massarineae</taxon>
        <taxon>Didymosphaeriaceae</taxon>
        <taxon>Bimuria</taxon>
    </lineage>
</organism>
<dbReference type="EMBL" id="ML976750">
    <property type="protein sequence ID" value="KAF1966196.1"/>
    <property type="molecule type" value="Genomic_DNA"/>
</dbReference>
<name>A0A6A5UTG3_9PLEO</name>
<sequence length="175" mass="19629">MGCPTCQVRCRIKTTSSFIDSNHTMARAEQRLNHTTRVGGLLHPTVNARLAYSTRQGSRSAHILGAAVRCGPNISGRLVETPNPRTSSPNAVPNQAAHREHRVLIFTCDLHLCISHHMIEIWRLTHAWKKIRPLALGAPIRVPPNPFRRRSSTRNERAQRIPQDSDDLISGPKME</sequence>
<gene>
    <name evidence="2" type="ORF">BU23DRAFT_332523</name>
</gene>
<protein>
    <submittedName>
        <fullName evidence="2">Uncharacterized protein</fullName>
    </submittedName>
</protein>
<evidence type="ECO:0000313" key="2">
    <source>
        <dbReference type="EMBL" id="KAF1966196.1"/>
    </source>
</evidence>
<dbReference type="Proteomes" id="UP000800036">
    <property type="component" value="Unassembled WGS sequence"/>
</dbReference>